<keyword evidence="1" id="KW-1133">Transmembrane helix</keyword>
<protein>
    <recommendedName>
        <fullName evidence="4">DUF423 domain-containing protein</fullName>
    </recommendedName>
</protein>
<proteinExistence type="predicted"/>
<dbReference type="Proteomes" id="UP001597101">
    <property type="component" value="Unassembled WGS sequence"/>
</dbReference>
<keyword evidence="1" id="KW-0472">Membrane</keyword>
<sequence length="120" mass="12729">MTYAKIGAALFGVWGVMHLGAAWQVAALGGALEAGEVQGRLFQTAFFLAFFALLAIVTARFNWQNNRAAFWINAIGTSAADIPFLLFLVAPGIIGPPANFAGPLVWVLALGFSAFGLRRS</sequence>
<reference evidence="3" key="1">
    <citation type="journal article" date="2019" name="Int. J. Syst. Evol. Microbiol.">
        <title>The Global Catalogue of Microorganisms (GCM) 10K type strain sequencing project: providing services to taxonomists for standard genome sequencing and annotation.</title>
        <authorList>
            <consortium name="The Broad Institute Genomics Platform"/>
            <consortium name="The Broad Institute Genome Sequencing Center for Infectious Disease"/>
            <person name="Wu L."/>
            <person name="Ma J."/>
        </authorList>
    </citation>
    <scope>NUCLEOTIDE SEQUENCE [LARGE SCALE GENOMIC DNA]</scope>
    <source>
        <strain evidence="3">CCUG 60023</strain>
    </source>
</reference>
<keyword evidence="1" id="KW-0812">Transmembrane</keyword>
<keyword evidence="3" id="KW-1185">Reference proteome</keyword>
<evidence type="ECO:0000256" key="1">
    <source>
        <dbReference type="SAM" id="Phobius"/>
    </source>
</evidence>
<feature type="transmembrane region" description="Helical" evidence="1">
    <location>
        <begin position="100"/>
        <end position="117"/>
    </location>
</feature>
<accession>A0ABW3FCU4</accession>
<dbReference type="EMBL" id="JBHTJV010000002">
    <property type="protein sequence ID" value="MFD0915382.1"/>
    <property type="molecule type" value="Genomic_DNA"/>
</dbReference>
<dbReference type="RefSeq" id="WP_377211227.1">
    <property type="nucleotide sequence ID" value="NZ_JBHTJV010000002.1"/>
</dbReference>
<organism evidence="2 3">
    <name type="scientific">Pseudahrensia aquimaris</name>
    <dbReference type="NCBI Taxonomy" id="744461"/>
    <lineage>
        <taxon>Bacteria</taxon>
        <taxon>Pseudomonadati</taxon>
        <taxon>Pseudomonadota</taxon>
        <taxon>Alphaproteobacteria</taxon>
        <taxon>Hyphomicrobiales</taxon>
        <taxon>Ahrensiaceae</taxon>
        <taxon>Pseudahrensia</taxon>
    </lineage>
</organism>
<feature type="transmembrane region" description="Helical" evidence="1">
    <location>
        <begin position="44"/>
        <end position="63"/>
    </location>
</feature>
<gene>
    <name evidence="2" type="ORF">ACFQ14_03080</name>
</gene>
<name>A0ABW3FCU4_9HYPH</name>
<evidence type="ECO:0000313" key="3">
    <source>
        <dbReference type="Proteomes" id="UP001597101"/>
    </source>
</evidence>
<evidence type="ECO:0008006" key="4">
    <source>
        <dbReference type="Google" id="ProtNLM"/>
    </source>
</evidence>
<comment type="caution">
    <text evidence="2">The sequence shown here is derived from an EMBL/GenBank/DDBJ whole genome shotgun (WGS) entry which is preliminary data.</text>
</comment>
<feature type="transmembrane region" description="Helical" evidence="1">
    <location>
        <begin position="70"/>
        <end position="94"/>
    </location>
</feature>
<evidence type="ECO:0000313" key="2">
    <source>
        <dbReference type="EMBL" id="MFD0915382.1"/>
    </source>
</evidence>